<evidence type="ECO:0000313" key="4">
    <source>
        <dbReference type="Proteomes" id="UP000756860"/>
    </source>
</evidence>
<dbReference type="PANTHER" id="PTHR43648:SF1">
    <property type="entry name" value="ELECTRON TRANSFER FLAVOPROTEIN BETA SUBUNIT LYSINE METHYLTRANSFERASE"/>
    <property type="match status" value="1"/>
</dbReference>
<evidence type="ECO:0000256" key="2">
    <source>
        <dbReference type="ARBA" id="ARBA00022679"/>
    </source>
</evidence>
<dbReference type="InterPro" id="IPR029063">
    <property type="entry name" value="SAM-dependent_MTases_sf"/>
</dbReference>
<dbReference type="GO" id="GO:0032259">
    <property type="term" value="P:methylation"/>
    <property type="evidence" value="ECO:0007669"/>
    <property type="project" value="UniProtKB-KW"/>
</dbReference>
<dbReference type="GO" id="GO:0008168">
    <property type="term" value="F:methyltransferase activity"/>
    <property type="evidence" value="ECO:0007669"/>
    <property type="project" value="UniProtKB-KW"/>
</dbReference>
<dbReference type="InterPro" id="IPR050078">
    <property type="entry name" value="Ribosomal_L11_MeTrfase_PrmA"/>
</dbReference>
<dbReference type="SUPFAM" id="SSF53335">
    <property type="entry name" value="S-adenosyl-L-methionine-dependent methyltransferases"/>
    <property type="match status" value="1"/>
</dbReference>
<dbReference type="GO" id="GO:0005840">
    <property type="term" value="C:ribosome"/>
    <property type="evidence" value="ECO:0007669"/>
    <property type="project" value="UniProtKB-KW"/>
</dbReference>
<dbReference type="RefSeq" id="WP_214173740.1">
    <property type="nucleotide sequence ID" value="NZ_JAHCVK010000001.1"/>
</dbReference>
<accession>A0ABS5S8P0</accession>
<keyword evidence="2" id="KW-0808">Transferase</keyword>
<dbReference type="Pfam" id="PF06325">
    <property type="entry name" value="PrmA"/>
    <property type="match status" value="1"/>
</dbReference>
<dbReference type="EMBL" id="JAHCVK010000001">
    <property type="protein sequence ID" value="MBT0651743.1"/>
    <property type="molecule type" value="Genomic_DNA"/>
</dbReference>
<dbReference type="PANTHER" id="PTHR43648">
    <property type="entry name" value="ELECTRON TRANSFER FLAVOPROTEIN BETA SUBUNIT LYSINE METHYLTRANSFERASE"/>
    <property type="match status" value="1"/>
</dbReference>
<sequence>MSGRIFTPFAIGPFTILPEDALPPEPCGIPLVLGRKGAFGSGEHETTASCLEMLARRPEVRGARGLDLGSGTGILAIAAIRLGAEAVVAVDIEWPAAVSCAANARLNGMEDRVLTVCGELNSLRGEQFDLLLANIYADLHLALADQMVAMTRRGGLLLLSGIPLQDKFDIQNRFARLGCRQLDMGILEDYVTILMGKG</sequence>
<dbReference type="Gene3D" id="3.40.50.150">
    <property type="entry name" value="Vaccinia Virus protein VP39"/>
    <property type="match status" value="1"/>
</dbReference>
<keyword evidence="4" id="KW-1185">Reference proteome</keyword>
<proteinExistence type="predicted"/>
<evidence type="ECO:0000256" key="1">
    <source>
        <dbReference type="ARBA" id="ARBA00022603"/>
    </source>
</evidence>
<comment type="caution">
    <text evidence="3">The sequence shown here is derived from an EMBL/GenBank/DDBJ whole genome shotgun (WGS) entry which is preliminary data.</text>
</comment>
<name>A0ABS5S8P0_9BACT</name>
<reference evidence="3 4" key="1">
    <citation type="submission" date="2021-05" db="EMBL/GenBank/DDBJ databases">
        <title>The draft genome of Geobacter luticola JCM 17780.</title>
        <authorList>
            <person name="Xu Z."/>
            <person name="Masuda Y."/>
            <person name="Itoh H."/>
            <person name="Senoo K."/>
        </authorList>
    </citation>
    <scope>NUCLEOTIDE SEQUENCE [LARGE SCALE GENOMIC DNA]</scope>
    <source>
        <strain evidence="3 4">JCM 17780</strain>
    </source>
</reference>
<protein>
    <submittedName>
        <fullName evidence="3">50S ribosomal protein L11 methyltransferase</fullName>
    </submittedName>
</protein>
<dbReference type="Proteomes" id="UP000756860">
    <property type="component" value="Unassembled WGS sequence"/>
</dbReference>
<keyword evidence="1 3" id="KW-0489">Methyltransferase</keyword>
<keyword evidence="3" id="KW-0687">Ribonucleoprotein</keyword>
<dbReference type="CDD" id="cd02440">
    <property type="entry name" value="AdoMet_MTases"/>
    <property type="match status" value="1"/>
</dbReference>
<evidence type="ECO:0000313" key="3">
    <source>
        <dbReference type="EMBL" id="MBT0651743.1"/>
    </source>
</evidence>
<gene>
    <name evidence="3" type="ORF">KI810_01620</name>
</gene>
<organism evidence="3 4">
    <name type="scientific">Geomobilimonas luticola</name>
    <dbReference type="NCBI Taxonomy" id="1114878"/>
    <lineage>
        <taxon>Bacteria</taxon>
        <taxon>Pseudomonadati</taxon>
        <taxon>Thermodesulfobacteriota</taxon>
        <taxon>Desulfuromonadia</taxon>
        <taxon>Geobacterales</taxon>
        <taxon>Geobacteraceae</taxon>
        <taxon>Geomobilimonas</taxon>
    </lineage>
</organism>
<keyword evidence="3" id="KW-0689">Ribosomal protein</keyword>